<evidence type="ECO:0000313" key="4">
    <source>
        <dbReference type="Proteomes" id="UP000759537"/>
    </source>
</evidence>
<reference evidence="3" key="1">
    <citation type="submission" date="2019-10" db="EMBL/GenBank/DDBJ databases">
        <authorList>
            <consortium name="DOE Joint Genome Institute"/>
            <person name="Kuo A."/>
            <person name="Miyauchi S."/>
            <person name="Kiss E."/>
            <person name="Drula E."/>
            <person name="Kohler A."/>
            <person name="Sanchez-Garcia M."/>
            <person name="Andreopoulos B."/>
            <person name="Barry K.W."/>
            <person name="Bonito G."/>
            <person name="Buee M."/>
            <person name="Carver A."/>
            <person name="Chen C."/>
            <person name="Cichocki N."/>
            <person name="Clum A."/>
            <person name="Culley D."/>
            <person name="Crous P.W."/>
            <person name="Fauchery L."/>
            <person name="Girlanda M."/>
            <person name="Hayes R."/>
            <person name="Keri Z."/>
            <person name="LaButti K."/>
            <person name="Lipzen A."/>
            <person name="Lombard V."/>
            <person name="Magnuson J."/>
            <person name="Maillard F."/>
            <person name="Morin E."/>
            <person name="Murat C."/>
            <person name="Nolan M."/>
            <person name="Ohm R."/>
            <person name="Pangilinan J."/>
            <person name="Pereira M."/>
            <person name="Perotto S."/>
            <person name="Peter M."/>
            <person name="Riley R."/>
            <person name="Sitrit Y."/>
            <person name="Stielow B."/>
            <person name="Szollosi G."/>
            <person name="Zifcakova L."/>
            <person name="Stursova M."/>
            <person name="Spatafora J.W."/>
            <person name="Tedersoo L."/>
            <person name="Vaario L.-M."/>
            <person name="Yamada A."/>
            <person name="Yan M."/>
            <person name="Wang P."/>
            <person name="Xu J."/>
            <person name="Bruns T."/>
            <person name="Baldrian P."/>
            <person name="Vilgalys R."/>
            <person name="Henrissat B."/>
            <person name="Grigoriev I.V."/>
            <person name="Hibbett D."/>
            <person name="Nagy L.G."/>
            <person name="Martin F.M."/>
        </authorList>
    </citation>
    <scope>NUCLEOTIDE SEQUENCE</scope>
    <source>
        <strain evidence="3">Prilba</strain>
    </source>
</reference>
<sequence>MLWGISSFAALFLDSAARALPQRDLGDLLPVGPEIDPGAEVGEPVPVTIQTSHSSHTEQASTLSPIENATSALLQPTTHTAQLTIVVTGVSSHPRLTATQTPTTRLPTPVPEGNNTHTSIIATSASQNTANPTWYPSPLPVDSEQGQGHAVDWRVIGIAVIAVSVVGAMILLVIFFDQWWGFLCDVCGRRRKWRGGGREELVPDWERGSWVFKVEDDKLPAYPSFSSPPAKQMQEGIAARTQPWKADMIYRPDLKMSPDYLVFPPSWTRKDNGQVFGTQGVPCGPSRQHVVQFPPSDVVDEGTAYKLHSPLCRSNTQKSTTSQDAYDGLAA</sequence>
<keyword evidence="1" id="KW-1133">Transmembrane helix</keyword>
<evidence type="ECO:0000313" key="3">
    <source>
        <dbReference type="EMBL" id="KAF8481325.1"/>
    </source>
</evidence>
<dbReference type="EMBL" id="WHVB01000007">
    <property type="protein sequence ID" value="KAF8481325.1"/>
    <property type="molecule type" value="Genomic_DNA"/>
</dbReference>
<keyword evidence="2" id="KW-0732">Signal</keyword>
<proteinExistence type="predicted"/>
<name>A0A9P5MXS0_9AGAM</name>
<dbReference type="OrthoDB" id="3266475at2759"/>
<reference evidence="3" key="2">
    <citation type="journal article" date="2020" name="Nat. Commun.">
        <title>Large-scale genome sequencing of mycorrhizal fungi provides insights into the early evolution of symbiotic traits.</title>
        <authorList>
            <person name="Miyauchi S."/>
            <person name="Kiss E."/>
            <person name="Kuo A."/>
            <person name="Drula E."/>
            <person name="Kohler A."/>
            <person name="Sanchez-Garcia M."/>
            <person name="Morin E."/>
            <person name="Andreopoulos B."/>
            <person name="Barry K.W."/>
            <person name="Bonito G."/>
            <person name="Buee M."/>
            <person name="Carver A."/>
            <person name="Chen C."/>
            <person name="Cichocki N."/>
            <person name="Clum A."/>
            <person name="Culley D."/>
            <person name="Crous P.W."/>
            <person name="Fauchery L."/>
            <person name="Girlanda M."/>
            <person name="Hayes R.D."/>
            <person name="Keri Z."/>
            <person name="LaButti K."/>
            <person name="Lipzen A."/>
            <person name="Lombard V."/>
            <person name="Magnuson J."/>
            <person name="Maillard F."/>
            <person name="Murat C."/>
            <person name="Nolan M."/>
            <person name="Ohm R.A."/>
            <person name="Pangilinan J."/>
            <person name="Pereira M.F."/>
            <person name="Perotto S."/>
            <person name="Peter M."/>
            <person name="Pfister S."/>
            <person name="Riley R."/>
            <person name="Sitrit Y."/>
            <person name="Stielow J.B."/>
            <person name="Szollosi G."/>
            <person name="Zifcakova L."/>
            <person name="Stursova M."/>
            <person name="Spatafora J.W."/>
            <person name="Tedersoo L."/>
            <person name="Vaario L.M."/>
            <person name="Yamada A."/>
            <person name="Yan M."/>
            <person name="Wang P."/>
            <person name="Xu J."/>
            <person name="Bruns T."/>
            <person name="Baldrian P."/>
            <person name="Vilgalys R."/>
            <person name="Dunand C."/>
            <person name="Henrissat B."/>
            <person name="Grigoriev I.V."/>
            <person name="Hibbett D."/>
            <person name="Nagy L.G."/>
            <person name="Martin F.M."/>
        </authorList>
    </citation>
    <scope>NUCLEOTIDE SEQUENCE</scope>
    <source>
        <strain evidence="3">Prilba</strain>
    </source>
</reference>
<keyword evidence="4" id="KW-1185">Reference proteome</keyword>
<dbReference type="Proteomes" id="UP000759537">
    <property type="component" value="Unassembled WGS sequence"/>
</dbReference>
<accession>A0A9P5MXS0</accession>
<keyword evidence="1" id="KW-0472">Membrane</keyword>
<feature type="transmembrane region" description="Helical" evidence="1">
    <location>
        <begin position="155"/>
        <end position="176"/>
    </location>
</feature>
<feature type="signal peptide" evidence="2">
    <location>
        <begin position="1"/>
        <end position="19"/>
    </location>
</feature>
<dbReference type="AlphaFoldDB" id="A0A9P5MXS0"/>
<comment type="caution">
    <text evidence="3">The sequence shown here is derived from an EMBL/GenBank/DDBJ whole genome shotgun (WGS) entry which is preliminary data.</text>
</comment>
<gene>
    <name evidence="3" type="ORF">DFH94DRAFT_739517</name>
</gene>
<keyword evidence="1" id="KW-0812">Transmembrane</keyword>
<organism evidence="3 4">
    <name type="scientific">Russula ochroleuca</name>
    <dbReference type="NCBI Taxonomy" id="152965"/>
    <lineage>
        <taxon>Eukaryota</taxon>
        <taxon>Fungi</taxon>
        <taxon>Dikarya</taxon>
        <taxon>Basidiomycota</taxon>
        <taxon>Agaricomycotina</taxon>
        <taxon>Agaricomycetes</taxon>
        <taxon>Russulales</taxon>
        <taxon>Russulaceae</taxon>
        <taxon>Russula</taxon>
    </lineage>
</organism>
<feature type="chain" id="PRO_5040366688" evidence="2">
    <location>
        <begin position="20"/>
        <end position="331"/>
    </location>
</feature>
<evidence type="ECO:0000256" key="2">
    <source>
        <dbReference type="SAM" id="SignalP"/>
    </source>
</evidence>
<protein>
    <submittedName>
        <fullName evidence="3">Uncharacterized protein</fullName>
    </submittedName>
</protein>
<evidence type="ECO:0000256" key="1">
    <source>
        <dbReference type="SAM" id="Phobius"/>
    </source>
</evidence>